<dbReference type="AlphaFoldDB" id="A0A4Q7V2Q2"/>
<dbReference type="InterPro" id="IPR020845">
    <property type="entry name" value="AMP-binding_CS"/>
</dbReference>
<comment type="catalytic activity">
    <reaction evidence="3">
        <text>a long-chain fatty acid + ATP + CoA = a long-chain fatty acyl-CoA + AMP + diphosphate</text>
        <dbReference type="Rhea" id="RHEA:15421"/>
        <dbReference type="ChEBI" id="CHEBI:30616"/>
        <dbReference type="ChEBI" id="CHEBI:33019"/>
        <dbReference type="ChEBI" id="CHEBI:57287"/>
        <dbReference type="ChEBI" id="CHEBI:57560"/>
        <dbReference type="ChEBI" id="CHEBI:83139"/>
        <dbReference type="ChEBI" id="CHEBI:456215"/>
        <dbReference type="EC" id="6.2.1.3"/>
    </reaction>
    <physiologicalReaction direction="left-to-right" evidence="3">
        <dbReference type="Rhea" id="RHEA:15422"/>
    </physiologicalReaction>
</comment>
<evidence type="ECO:0000259" key="5">
    <source>
        <dbReference type="Pfam" id="PF00501"/>
    </source>
</evidence>
<sequence>MVKSRAGGRPDRVGSVASVAPLDEVLVQPYRVDESAWYWSLPPVARMRAEGLRFTTPVTVLVGENGAGKSTLVEAIATAWENSLSGAQGRHWSAGVWLLDEPEAALSFSSTGSARWSGRSWRSSGTGGRSSTDRTATCGTCGTEWPGRAVRGTSRRCPAMIVPARVGPATTAPKDVEPMTETLLDALRHTVAERGDALAVRTRDDAVRWTWSELDGLARRAAGGLAGLGVGHGSVVALLLDNRPEFHVADLGAVLLGAATVSIYNTSSPEQIDYVLRDSGASVLITQQSYLPAVEAAAAAGNDVRVVVLDGPAADPTPGWDDLLAADPVERAADVTAEDLLTIIYTSGTTGPPKGVELTHRNLLSANRSIGEHVGLGAGDRVICWLPLAHIAERDASYYLAVLYGLEVTTCADPRQVGAALREVRPHFFFAVPRIWEKLKAGAEASIAGRADAERTVIESAVADATEAARLGQAGDPVPDDLAGRVAAAAPVLASLRAALGLDEARAANIGAAPSSPDLALFFLALGIPLAEIYGMSENCAACTCNPAGAIRVGTAGPPLPGVELRIADDGEVLMRSDAVMRGYRGKPEETATVLGADGFLRTGDIGVVEDGYLRIVDRKKELIINAAGKNISPSAVEAAVKSRSPLIGQACVIGDGRSYNVALLVLDPEVAAGRDADDPSVTDEIARAVGEGNRRLARVEQVRRYAIVTDPWVPGGDELTPTMKLKRRPITEKYAETIESLYAGGGVEAG</sequence>
<dbReference type="SUPFAM" id="SSF56801">
    <property type="entry name" value="Acetyl-CoA synthetase-like"/>
    <property type="match status" value="1"/>
</dbReference>
<dbReference type="Proteomes" id="UP000291591">
    <property type="component" value="Unassembled WGS sequence"/>
</dbReference>
<dbReference type="CDD" id="cd05907">
    <property type="entry name" value="VL_LC_FACS_like"/>
    <property type="match status" value="1"/>
</dbReference>
<dbReference type="PANTHER" id="PTHR43272:SF33">
    <property type="entry name" value="AMP-BINDING DOMAIN-CONTAINING PROTEIN-RELATED"/>
    <property type="match status" value="1"/>
</dbReference>
<dbReference type="InterPro" id="IPR000873">
    <property type="entry name" value="AMP-dep_synth/lig_dom"/>
</dbReference>
<reference evidence="7 8" key="1">
    <citation type="submission" date="2019-02" db="EMBL/GenBank/DDBJ databases">
        <title>Sequencing the genomes of 1000 actinobacteria strains.</title>
        <authorList>
            <person name="Klenk H.-P."/>
        </authorList>
    </citation>
    <scope>NUCLEOTIDE SEQUENCE [LARGE SCALE GENOMIC DNA]</scope>
    <source>
        <strain evidence="7 8">DSM 45779</strain>
    </source>
</reference>
<dbReference type="PANTHER" id="PTHR43272">
    <property type="entry name" value="LONG-CHAIN-FATTY-ACID--COA LIGASE"/>
    <property type="match status" value="1"/>
</dbReference>
<feature type="domain" description="AMP-dependent synthetase/ligase" evidence="5">
    <location>
        <begin position="188"/>
        <end position="584"/>
    </location>
</feature>
<keyword evidence="2" id="KW-0067">ATP-binding</keyword>
<dbReference type="Pfam" id="PF23562">
    <property type="entry name" value="AMP-binding_C_3"/>
    <property type="match status" value="1"/>
</dbReference>
<feature type="domain" description="Rad50/SbcC-type AAA" evidence="6">
    <location>
        <begin position="52"/>
        <end position="79"/>
    </location>
</feature>
<dbReference type="SUPFAM" id="SSF52540">
    <property type="entry name" value="P-loop containing nucleoside triphosphate hydrolases"/>
    <property type="match status" value="1"/>
</dbReference>
<evidence type="ECO:0000256" key="1">
    <source>
        <dbReference type="ARBA" id="ARBA00022741"/>
    </source>
</evidence>
<dbReference type="InterPro" id="IPR045851">
    <property type="entry name" value="AMP-bd_C_sf"/>
</dbReference>
<proteinExistence type="predicted"/>
<evidence type="ECO:0000256" key="4">
    <source>
        <dbReference type="SAM" id="MobiDB-lite"/>
    </source>
</evidence>
<evidence type="ECO:0000256" key="2">
    <source>
        <dbReference type="ARBA" id="ARBA00022840"/>
    </source>
</evidence>
<organism evidence="7 8">
    <name type="scientific">Pseudonocardia sediminis</name>
    <dbReference type="NCBI Taxonomy" id="1397368"/>
    <lineage>
        <taxon>Bacteria</taxon>
        <taxon>Bacillati</taxon>
        <taxon>Actinomycetota</taxon>
        <taxon>Actinomycetes</taxon>
        <taxon>Pseudonocardiales</taxon>
        <taxon>Pseudonocardiaceae</taxon>
        <taxon>Pseudonocardia</taxon>
    </lineage>
</organism>
<accession>A0A4Q7V2Q2</accession>
<dbReference type="PROSITE" id="PS00455">
    <property type="entry name" value="AMP_BINDING"/>
    <property type="match status" value="1"/>
</dbReference>
<feature type="region of interest" description="Disordered" evidence="4">
    <location>
        <begin position="117"/>
        <end position="137"/>
    </location>
</feature>
<dbReference type="GO" id="GO:0004467">
    <property type="term" value="F:long-chain fatty acid-CoA ligase activity"/>
    <property type="evidence" value="ECO:0007669"/>
    <property type="project" value="UniProtKB-EC"/>
</dbReference>
<dbReference type="GO" id="GO:0016887">
    <property type="term" value="F:ATP hydrolysis activity"/>
    <property type="evidence" value="ECO:0007669"/>
    <property type="project" value="InterPro"/>
</dbReference>
<evidence type="ECO:0000256" key="3">
    <source>
        <dbReference type="ARBA" id="ARBA00024484"/>
    </source>
</evidence>
<name>A0A4Q7V2Q2_PSEST</name>
<dbReference type="InterPro" id="IPR038729">
    <property type="entry name" value="Rad50/SbcC_AAA"/>
</dbReference>
<dbReference type="Gene3D" id="3.40.50.12780">
    <property type="entry name" value="N-terminal domain of ligase-like"/>
    <property type="match status" value="1"/>
</dbReference>
<dbReference type="Pfam" id="PF13476">
    <property type="entry name" value="AAA_23"/>
    <property type="match status" value="1"/>
</dbReference>
<dbReference type="GO" id="GO:0005524">
    <property type="term" value="F:ATP binding"/>
    <property type="evidence" value="ECO:0007669"/>
    <property type="project" value="UniProtKB-KW"/>
</dbReference>
<dbReference type="GO" id="GO:0016020">
    <property type="term" value="C:membrane"/>
    <property type="evidence" value="ECO:0007669"/>
    <property type="project" value="TreeGrafter"/>
</dbReference>
<keyword evidence="1" id="KW-0547">Nucleotide-binding</keyword>
<dbReference type="InterPro" id="IPR042099">
    <property type="entry name" value="ANL_N_sf"/>
</dbReference>
<keyword evidence="8" id="KW-1185">Reference proteome</keyword>
<evidence type="ECO:0000259" key="6">
    <source>
        <dbReference type="Pfam" id="PF13476"/>
    </source>
</evidence>
<dbReference type="Gene3D" id="3.40.50.300">
    <property type="entry name" value="P-loop containing nucleotide triphosphate hydrolases"/>
    <property type="match status" value="1"/>
</dbReference>
<comment type="caution">
    <text evidence="7">The sequence shown here is derived from an EMBL/GenBank/DDBJ whole genome shotgun (WGS) entry which is preliminary data.</text>
</comment>
<dbReference type="EMBL" id="SHKL01000001">
    <property type="protein sequence ID" value="RZT86859.1"/>
    <property type="molecule type" value="Genomic_DNA"/>
</dbReference>
<dbReference type="GO" id="GO:0006302">
    <property type="term" value="P:double-strand break repair"/>
    <property type="evidence" value="ECO:0007669"/>
    <property type="project" value="InterPro"/>
</dbReference>
<dbReference type="Gene3D" id="3.30.300.30">
    <property type="match status" value="1"/>
</dbReference>
<evidence type="ECO:0000313" key="8">
    <source>
        <dbReference type="Proteomes" id="UP000291591"/>
    </source>
</evidence>
<evidence type="ECO:0000313" key="7">
    <source>
        <dbReference type="EMBL" id="RZT86859.1"/>
    </source>
</evidence>
<protein>
    <submittedName>
        <fullName evidence="7">Long-subunit acyl-CoA synthetase (AMP-forming)</fullName>
    </submittedName>
</protein>
<gene>
    <name evidence="7" type="ORF">EV383_3758</name>
</gene>
<dbReference type="Pfam" id="PF00501">
    <property type="entry name" value="AMP-binding"/>
    <property type="match status" value="1"/>
</dbReference>
<dbReference type="InterPro" id="IPR027417">
    <property type="entry name" value="P-loop_NTPase"/>
</dbReference>